<gene>
    <name evidence="2" type="ORF">Sv326_0091</name>
</gene>
<sequence length="699" mass="78239">MRKGILLLSLLLLAYISQAQLNVTEFVTPYLYDWENYPKDVRVVNAALASGNYSIVVINGTYTFMLNLSDNIYFVENQGQIDSLLREYYSKTTYPTAAELYALNSSFQSFLGSRGLELECKVVTGLASPDGSERFSCNPENRCESCQSVPVCRDVMKGTQQTSDQMSSVLVQSIMRMEYDFHILNTNVTVFLDNFANISSATSQSLVAMKQSISGIKTAVDDLGKPPVRTIYETYQDFKNPKALGYCRNFYTAYNLTALNSAMNKVTDISSRVPTEEMLATQISSVYNYTPARKANKTINDERKAFLAFYSTRVARKDNITNRANVVLSFITDNTTRDQLDQLGSMLSDIRELGDNRDYAGVDLLSENFSQTADRLESHVSGLATTYNELLLENQSTSDALFEAWLRVRPEDLVTKNRLDDLYTQKESIEFTIYNSSPLSLGEAGNLTTELMSIRFNANDIRDAKKSASMQQMNNLVETLAKPVVSLSFSLLDPFMPLSYSEKEKNAPTIIGVTLVIFDILFFLVCVGTFLYFVRSRRIELHKVARILWAFIFAFIALILALGSLALYNVADMQSNPTTYDVFLNELKGSTKVGVVADLTGLNGTIRESLVNCSERVALKLGSLQKDVMHYGFDGENCIVFNETQSRTSCENNLDAHPVIILSSGEEDKATFRVLYTKEATLEGDENFFDECAISRVVG</sequence>
<evidence type="ECO:0000256" key="1">
    <source>
        <dbReference type="SAM" id="Phobius"/>
    </source>
</evidence>
<name>A0A7D5XKS0_FERL1</name>
<keyword evidence="1" id="KW-0812">Transmembrane</keyword>
<feature type="transmembrane region" description="Helical" evidence="1">
    <location>
        <begin position="546"/>
        <end position="568"/>
    </location>
</feature>
<protein>
    <submittedName>
        <fullName evidence="2">Uncharacterized protein</fullName>
    </submittedName>
</protein>
<dbReference type="Proteomes" id="UP000510821">
    <property type="component" value="Chromosome"/>
</dbReference>
<feature type="transmembrane region" description="Helical" evidence="1">
    <location>
        <begin position="510"/>
        <end position="534"/>
    </location>
</feature>
<keyword evidence="1" id="KW-1133">Transmembrane helix</keyword>
<organism evidence="2 3">
    <name type="scientific">Fermentimicrarchaeum limneticum</name>
    <dbReference type="NCBI Taxonomy" id="2795018"/>
    <lineage>
        <taxon>Archaea</taxon>
        <taxon>Candidatus Micrarchaeota</taxon>
        <taxon>Candidatus Fermentimicrarchaeales</taxon>
        <taxon>Candidatus Fermentimicrarchaeaceae</taxon>
        <taxon>Candidatus Fermentimicrarchaeum</taxon>
    </lineage>
</organism>
<keyword evidence="1" id="KW-0472">Membrane</keyword>
<reference evidence="3" key="1">
    <citation type="submission" date="2020-07" db="EMBL/GenBank/DDBJ databases">
        <title>Metabolic diversity and evolutionary history of the archaeal phylum ###Micrarchaeota### uncovered from a freshwater lake metagenome.</title>
        <authorList>
            <person name="Kadnikov V.V."/>
            <person name="Savvichev A.S."/>
            <person name="Mardanov A.V."/>
            <person name="Beletsky A.V."/>
            <person name="Chupakov A.V."/>
            <person name="Kokryatskaya N.M."/>
            <person name="Pimenov N.V."/>
            <person name="Ravin N.V."/>
        </authorList>
    </citation>
    <scope>NUCLEOTIDE SEQUENCE [LARGE SCALE GENOMIC DNA]</scope>
</reference>
<dbReference type="EMBL" id="CP058998">
    <property type="protein sequence ID" value="QLJ52266.1"/>
    <property type="molecule type" value="Genomic_DNA"/>
</dbReference>
<evidence type="ECO:0000313" key="3">
    <source>
        <dbReference type="Proteomes" id="UP000510821"/>
    </source>
</evidence>
<evidence type="ECO:0000313" key="2">
    <source>
        <dbReference type="EMBL" id="QLJ52266.1"/>
    </source>
</evidence>
<proteinExistence type="predicted"/>
<dbReference type="AlphaFoldDB" id="A0A7D5XKS0"/>
<accession>A0A7D5XKS0</accession>
<dbReference type="KEGG" id="flt:Sv326_0091"/>